<gene>
    <name evidence="5" type="ORF">E8A74_36305</name>
</gene>
<evidence type="ECO:0000313" key="6">
    <source>
        <dbReference type="Proteomes" id="UP000309215"/>
    </source>
</evidence>
<dbReference type="EMBL" id="SSMQ01000052">
    <property type="protein sequence ID" value="TKC99879.1"/>
    <property type="molecule type" value="Genomic_DNA"/>
</dbReference>
<dbReference type="InterPro" id="IPR036513">
    <property type="entry name" value="STAS_dom_sf"/>
</dbReference>
<protein>
    <submittedName>
        <fullName evidence="5">STAS domain-containing protein</fullName>
    </submittedName>
</protein>
<dbReference type="Gene3D" id="3.30.750.24">
    <property type="entry name" value="STAS domain"/>
    <property type="match status" value="1"/>
</dbReference>
<dbReference type="InterPro" id="IPR051932">
    <property type="entry name" value="Bact_StressResp_Reg"/>
</dbReference>
<evidence type="ECO:0000256" key="3">
    <source>
        <dbReference type="SAM" id="MobiDB-lite"/>
    </source>
</evidence>
<dbReference type="Proteomes" id="UP000309215">
    <property type="component" value="Unassembled WGS sequence"/>
</dbReference>
<dbReference type="RefSeq" id="WP_136933680.1">
    <property type="nucleotide sequence ID" value="NZ_SSMQ01000052.1"/>
</dbReference>
<name>A0A4U1IYW4_9BACT</name>
<accession>A0A4U1IYW4</accession>
<feature type="coiled-coil region" evidence="2">
    <location>
        <begin position="57"/>
        <end position="91"/>
    </location>
</feature>
<feature type="compositionally biased region" description="Basic and acidic residues" evidence="3">
    <location>
        <begin position="221"/>
        <end position="257"/>
    </location>
</feature>
<dbReference type="PANTHER" id="PTHR33745:SF3">
    <property type="entry name" value="RSBT CO-ANTAGONIST PROTEIN RSBRC"/>
    <property type="match status" value="1"/>
</dbReference>
<keyword evidence="6" id="KW-1185">Reference proteome</keyword>
<dbReference type="AlphaFoldDB" id="A0A4U1IYW4"/>
<comment type="caution">
    <text evidence="5">The sequence shown here is derived from an EMBL/GenBank/DDBJ whole genome shotgun (WGS) entry which is preliminary data.</text>
</comment>
<dbReference type="Pfam" id="PF01740">
    <property type="entry name" value="STAS"/>
    <property type="match status" value="1"/>
</dbReference>
<organism evidence="5 6">
    <name type="scientific">Polyangium fumosum</name>
    <dbReference type="NCBI Taxonomy" id="889272"/>
    <lineage>
        <taxon>Bacteria</taxon>
        <taxon>Pseudomonadati</taxon>
        <taxon>Myxococcota</taxon>
        <taxon>Polyangia</taxon>
        <taxon>Polyangiales</taxon>
        <taxon>Polyangiaceae</taxon>
        <taxon>Polyangium</taxon>
    </lineage>
</organism>
<dbReference type="PROSITE" id="PS50801">
    <property type="entry name" value="STAS"/>
    <property type="match status" value="1"/>
</dbReference>
<feature type="domain" description="STAS" evidence="4">
    <location>
        <begin position="99"/>
        <end position="210"/>
    </location>
</feature>
<dbReference type="InterPro" id="IPR002645">
    <property type="entry name" value="STAS_dom"/>
</dbReference>
<feature type="compositionally biased region" description="Low complexity" evidence="3">
    <location>
        <begin position="259"/>
        <end position="279"/>
    </location>
</feature>
<reference evidence="5 6" key="1">
    <citation type="submission" date="2019-04" db="EMBL/GenBank/DDBJ databases">
        <authorList>
            <person name="Li Y."/>
            <person name="Wang J."/>
        </authorList>
    </citation>
    <scope>NUCLEOTIDE SEQUENCE [LARGE SCALE GENOMIC DNA]</scope>
    <source>
        <strain evidence="5 6">DSM 14668</strain>
    </source>
</reference>
<keyword evidence="1" id="KW-0597">Phosphoprotein</keyword>
<evidence type="ECO:0000256" key="2">
    <source>
        <dbReference type="SAM" id="Coils"/>
    </source>
</evidence>
<sequence>MTDATDESVVVEGKRIERVLEALSLASVGAFDEAIGLSGALTEDRFGALEESLLVLLRELKQTREEHDKAMSDLEASRRDLEEKVATVERQSIAIRELSVPIIDVWDDVLTLPLVGAIDSARASEMTEKLLQRIADRGAEYVIIDLTGVDVVDTMTAAHLVRLTHAAKLLGAKCVLTGVRPDVARTLVEIGVHLGGLMTLRTLKDGLRACLNMREADRISLRKKPGEGDKDKKAQASKDEGQDRTVSRGERRQRPPRPEASGSPSSMPASMQASEDIGL</sequence>
<proteinExistence type="predicted"/>
<keyword evidence="2" id="KW-0175">Coiled coil</keyword>
<feature type="region of interest" description="Disordered" evidence="3">
    <location>
        <begin position="221"/>
        <end position="279"/>
    </location>
</feature>
<evidence type="ECO:0000313" key="5">
    <source>
        <dbReference type="EMBL" id="TKC99879.1"/>
    </source>
</evidence>
<dbReference type="OrthoDB" id="5506858at2"/>
<evidence type="ECO:0000256" key="1">
    <source>
        <dbReference type="ARBA" id="ARBA00022553"/>
    </source>
</evidence>
<dbReference type="SUPFAM" id="SSF52091">
    <property type="entry name" value="SpoIIaa-like"/>
    <property type="match status" value="1"/>
</dbReference>
<dbReference type="PANTHER" id="PTHR33745">
    <property type="entry name" value="RSBT ANTAGONIST PROTEIN RSBS-RELATED"/>
    <property type="match status" value="1"/>
</dbReference>
<dbReference type="CDD" id="cd07041">
    <property type="entry name" value="STAS_RsbR_RsbS_like"/>
    <property type="match status" value="1"/>
</dbReference>
<evidence type="ECO:0000259" key="4">
    <source>
        <dbReference type="PROSITE" id="PS50801"/>
    </source>
</evidence>